<gene>
    <name evidence="5" type="ORF">CLV36_102347</name>
</gene>
<protein>
    <submittedName>
        <fullName evidence="5">Uncharacterized protein</fullName>
    </submittedName>
</protein>
<dbReference type="InterPro" id="IPR053603">
    <property type="entry name" value="Cas12b_endonuclease"/>
</dbReference>
<feature type="region of interest" description="Disordered" evidence="1">
    <location>
        <begin position="134"/>
        <end position="153"/>
    </location>
</feature>
<dbReference type="Pfam" id="PF22126">
    <property type="entry name" value="C2c1_RuvC-like"/>
    <property type="match status" value="1"/>
</dbReference>
<dbReference type="Proteomes" id="UP000238836">
    <property type="component" value="Unassembled WGS sequence"/>
</dbReference>
<reference evidence="5 6" key="1">
    <citation type="submission" date="2018-03" db="EMBL/GenBank/DDBJ databases">
        <title>Genomic Encyclopedia of Archaeal and Bacterial Type Strains, Phase II (KMG-II): from individual species to whole genera.</title>
        <authorList>
            <person name="Goeker M."/>
        </authorList>
    </citation>
    <scope>NUCLEOTIDE SEQUENCE [LARGE SCALE GENOMIC DNA]</scope>
    <source>
        <strain evidence="5 6">RHA1</strain>
    </source>
</reference>
<accession>A0ABX5ESB6</accession>
<evidence type="ECO:0000259" key="3">
    <source>
        <dbReference type="Pfam" id="PF22126"/>
    </source>
</evidence>
<organism evidence="5 6">
    <name type="scientific">Laceyella sediminis</name>
    <dbReference type="NCBI Taxonomy" id="573074"/>
    <lineage>
        <taxon>Bacteria</taxon>
        <taxon>Bacillati</taxon>
        <taxon>Bacillota</taxon>
        <taxon>Bacilli</taxon>
        <taxon>Bacillales</taxon>
        <taxon>Thermoactinomycetaceae</taxon>
        <taxon>Laceyella</taxon>
    </lineage>
</organism>
<feature type="domain" description="CRISPR-associated endonuclease C2c1 first helical" evidence="4">
    <location>
        <begin position="153"/>
        <end position="344"/>
    </location>
</feature>
<dbReference type="InterPro" id="IPR054013">
    <property type="entry name" value="C2c1_helical_1st"/>
</dbReference>
<proteinExistence type="predicted"/>
<dbReference type="Pfam" id="PF22202">
    <property type="entry name" value="C2c1_helical_1st"/>
    <property type="match status" value="1"/>
</dbReference>
<name>A0ABX5ESB6_9BACL</name>
<dbReference type="InterPro" id="IPR054011">
    <property type="entry name" value="C2c1_RuvC-like"/>
</dbReference>
<sequence length="1090" mass="127851">MSIRSFKLKIKTKSGVNAEELRRGLWRTHQLINDGIAYYMNWLVLLRQEDLFIRNEETNEIEKRSKEEIQGELLERVHKQQQRNQWSGEVDDQTLLQTLRHLYEEIVPSVIGKSGNASLKARFFLGPLVDPNNKTTKDVSKSGPTPKWKKMKDAGDPNWVQEYEKYMAERQTLVRLEEMGLIPLFPMYTDEVGDIHWLPQASGYTRTWDRDMFQQAIERLLSWESWNRRVRERRAQFEKKTHDFASRFSESDVQWMNKLREYEAQQEKSLEENAFAPNEPYALTKKALRGWERVYHSWMRLDSAASEEAYWQEVATCQTAMRGEFGDPAIYQFLAQKENHDIWRGYPERVIDFAELNHLQRELRRAKEDATFTLPDSVDHPLWVRYEAPGGTNIHGYDLVQDTKRNLTLILDKFILPDENGSWHEVKKVPFSLAKSKQFHRQVWLQEEQKQKKREVVFYDYSTNLPHLGTLAGAKLQWDRNFLNKRTQQQIEETGEIGKVFFNISVDVRPAVEVKNGRLQNGLGKALTVLTHPDGTKIVTGWKAEQLEKWVGESGRVSSLGLDSLSEGLRVMSIDLGQRTSATVSVFEITKEAPDNPYKFFYQLEGTELFAVHQRSFLLALPGENPPQKIKQMREIRWKERNRIKQQVDQLSAILRLHKKVNEDERIQAIDKLLQKVASWQLNEEIATAWNQALSQLYSKAKENDLQWNQAIKNAHHQLEPVVGKQISLWRKDLSTGRQGIAGLSLWSIEELEATKKLLTRWSKRSREPGVVKRIERFETFAKQIQHHINQVKENRLKQLANLIVMTALGYKYDQEQKKWIEVYPACQVVLFENLRSYRFSYERSRRENKKLMEWSHRSIPKLVQMQGELFGLQVADVYAAYSSRYHGRTGAPGIRCHALTEADLRNETNIIHELIEAGFIKEEHRPYLQQGDLVPWSGGELFATLQKPYDNPRILTLHADINAAQNIQKRFWHPSMWFRVNCESVMEGEIVTYVPKNKTVHKKQGKTFRFVKVEGSDVYEWAKWSKNRNKNTFSSITERKPPSSMILFRDPSGTFFKEQEWVEQKTFWGKVQSMIQAYMKKTIVQRMEE</sequence>
<dbReference type="RefSeq" id="WP_106341859.1">
    <property type="nucleotide sequence ID" value="NZ_PVTZ01000002.1"/>
</dbReference>
<dbReference type="NCBIfam" id="NF033949">
    <property type="entry name" value="Cas12b"/>
    <property type="match status" value="1"/>
</dbReference>
<evidence type="ECO:0000256" key="1">
    <source>
        <dbReference type="SAM" id="MobiDB-lite"/>
    </source>
</evidence>
<feature type="domain" description="CRISPR-associated endonuclease C2c1 Nuc-II" evidence="2">
    <location>
        <begin position="978"/>
        <end position="1084"/>
    </location>
</feature>
<keyword evidence="6" id="KW-1185">Reference proteome</keyword>
<comment type="caution">
    <text evidence="5">The sequence shown here is derived from an EMBL/GenBank/DDBJ whole genome shotgun (WGS) entry which is preliminary data.</text>
</comment>
<dbReference type="Pfam" id="PF22077">
    <property type="entry name" value="C2c1_Nuc-II"/>
    <property type="match status" value="1"/>
</dbReference>
<feature type="domain" description="C2c1 CRISPR-Cas endonuclease RuvC-like" evidence="3">
    <location>
        <begin position="793"/>
        <end position="973"/>
    </location>
</feature>
<evidence type="ECO:0000259" key="4">
    <source>
        <dbReference type="Pfam" id="PF22202"/>
    </source>
</evidence>
<evidence type="ECO:0000313" key="6">
    <source>
        <dbReference type="Proteomes" id="UP000238836"/>
    </source>
</evidence>
<dbReference type="EMBL" id="PVTZ01000002">
    <property type="protein sequence ID" value="PRZ16634.1"/>
    <property type="molecule type" value="Genomic_DNA"/>
</dbReference>
<evidence type="ECO:0000259" key="2">
    <source>
        <dbReference type="Pfam" id="PF22077"/>
    </source>
</evidence>
<dbReference type="InterPro" id="IPR054010">
    <property type="entry name" value="C2c1_Nuc-II"/>
</dbReference>
<evidence type="ECO:0000313" key="5">
    <source>
        <dbReference type="EMBL" id="PRZ16634.1"/>
    </source>
</evidence>